<proteinExistence type="predicted"/>
<evidence type="ECO:0000256" key="2">
    <source>
        <dbReference type="ARBA" id="ARBA00022759"/>
    </source>
</evidence>
<dbReference type="InterPro" id="IPR016071">
    <property type="entry name" value="Staphylococal_nuclease_OB-fold"/>
</dbReference>
<sequence>MLNLTQKIKRKSKKILKFFVFIFFFIFAFFAYSCENLNKFQEQPSVISEKYNIYDHEVIDGDTLKIKLTFETKTLRIYGIDTPEMNIKGSNPKEPTKGEKRFYAEKAKHFLKMWTKKHTNFQYKQIAKDKYGRIVAKLYDENNDFATEILKEGLAIFEYISLDQKDKYYTKDKNYFNQLVQAQKFAMQNQKGFWNKYNSVKKIKKVIY</sequence>
<keyword evidence="4" id="KW-0812">Transmembrane</keyword>
<keyword evidence="1" id="KW-0540">Nuclease</keyword>
<accession>A0A449A609</accession>
<dbReference type="EMBL" id="LR214951">
    <property type="protein sequence ID" value="VEU59720.1"/>
    <property type="molecule type" value="Genomic_DNA"/>
</dbReference>
<feature type="domain" description="TNase-like" evidence="5">
    <location>
        <begin position="58"/>
        <end position="196"/>
    </location>
</feature>
<keyword evidence="4" id="KW-1133">Transmembrane helix</keyword>
<evidence type="ECO:0000256" key="1">
    <source>
        <dbReference type="ARBA" id="ARBA00022722"/>
    </source>
</evidence>
<reference evidence="6 7" key="1">
    <citation type="submission" date="2019-01" db="EMBL/GenBank/DDBJ databases">
        <authorList>
            <consortium name="Pathogen Informatics"/>
        </authorList>
    </citation>
    <scope>NUCLEOTIDE SEQUENCE [LARGE SCALE GENOMIC DNA]</scope>
    <source>
        <strain evidence="6 7">NCTC10166</strain>
    </source>
</reference>
<dbReference type="PROSITE" id="PS01123">
    <property type="entry name" value="TNASE_1"/>
    <property type="match status" value="1"/>
</dbReference>
<evidence type="ECO:0000259" key="5">
    <source>
        <dbReference type="PROSITE" id="PS50830"/>
    </source>
</evidence>
<keyword evidence="3 6" id="KW-0378">Hydrolase</keyword>
<evidence type="ECO:0000256" key="3">
    <source>
        <dbReference type="ARBA" id="ARBA00022801"/>
    </source>
</evidence>
<evidence type="ECO:0000313" key="6">
    <source>
        <dbReference type="EMBL" id="VEU59720.1"/>
    </source>
</evidence>
<dbReference type="GO" id="GO:1990599">
    <property type="term" value="F:3' overhang single-stranded DNA endodeoxyribonuclease activity"/>
    <property type="evidence" value="ECO:0007669"/>
    <property type="project" value="UniProtKB-EC"/>
</dbReference>
<organism evidence="6 7">
    <name type="scientific">Mesomycoplasma neurolyticum</name>
    <dbReference type="NCBI Taxonomy" id="2120"/>
    <lineage>
        <taxon>Bacteria</taxon>
        <taxon>Bacillati</taxon>
        <taxon>Mycoplasmatota</taxon>
        <taxon>Mycoplasmoidales</taxon>
        <taxon>Metamycoplasmataceae</taxon>
        <taxon>Mesomycoplasma</taxon>
    </lineage>
</organism>
<dbReference type="AlphaFoldDB" id="A0A449A609"/>
<feature type="transmembrane region" description="Helical" evidence="4">
    <location>
        <begin position="15"/>
        <end position="33"/>
    </location>
</feature>
<dbReference type="InterPro" id="IPR002071">
    <property type="entry name" value="Thermonucl_AS"/>
</dbReference>
<keyword evidence="7" id="KW-1185">Reference proteome</keyword>
<evidence type="ECO:0000256" key="4">
    <source>
        <dbReference type="SAM" id="Phobius"/>
    </source>
</evidence>
<dbReference type="Gene3D" id="2.40.50.90">
    <property type="match status" value="1"/>
</dbReference>
<dbReference type="InterPro" id="IPR035437">
    <property type="entry name" value="SNase_OB-fold_sf"/>
</dbReference>
<dbReference type="PANTHER" id="PTHR12302:SF3">
    <property type="entry name" value="SERINE_THREONINE-PROTEIN KINASE 31"/>
    <property type="match status" value="1"/>
</dbReference>
<dbReference type="GO" id="GO:0003676">
    <property type="term" value="F:nucleic acid binding"/>
    <property type="evidence" value="ECO:0007669"/>
    <property type="project" value="InterPro"/>
</dbReference>
<dbReference type="SUPFAM" id="SSF50199">
    <property type="entry name" value="Staphylococcal nuclease"/>
    <property type="match status" value="1"/>
</dbReference>
<dbReference type="PANTHER" id="PTHR12302">
    <property type="entry name" value="EBNA2 BINDING PROTEIN P100"/>
    <property type="match status" value="1"/>
</dbReference>
<dbReference type="EC" id="3.1.31.1" evidence="6"/>
<dbReference type="PROSITE" id="PS51257">
    <property type="entry name" value="PROKAR_LIPOPROTEIN"/>
    <property type="match status" value="1"/>
</dbReference>
<gene>
    <name evidence="6" type="primary">nucH</name>
    <name evidence="6" type="ORF">NCTC10166_00702</name>
</gene>
<dbReference type="KEGG" id="mnu:NCTC10166_00702"/>
<evidence type="ECO:0000313" key="7">
    <source>
        <dbReference type="Proteomes" id="UP000289440"/>
    </source>
</evidence>
<dbReference type="Proteomes" id="UP000289440">
    <property type="component" value="Chromosome"/>
</dbReference>
<name>A0A449A609_9BACT</name>
<keyword evidence="2" id="KW-0255">Endonuclease</keyword>
<dbReference type="Pfam" id="PF00565">
    <property type="entry name" value="SNase"/>
    <property type="match status" value="1"/>
</dbReference>
<dbReference type="SMART" id="SM00318">
    <property type="entry name" value="SNc"/>
    <property type="match status" value="1"/>
</dbReference>
<protein>
    <submittedName>
        <fullName evidence="6">Thermonuclease</fullName>
        <ecNumber evidence="6">3.1.31.1</ecNumber>
    </submittedName>
</protein>
<keyword evidence="4" id="KW-0472">Membrane</keyword>
<dbReference type="PROSITE" id="PS50830">
    <property type="entry name" value="TNASE_3"/>
    <property type="match status" value="1"/>
</dbReference>